<dbReference type="Pfam" id="PF00149">
    <property type="entry name" value="Metallophos"/>
    <property type="match status" value="1"/>
</dbReference>
<evidence type="ECO:0000256" key="1">
    <source>
        <dbReference type="ARBA" id="ARBA00010555"/>
    </source>
</evidence>
<keyword evidence="7" id="KW-0235">DNA replication</keyword>
<reference evidence="11" key="1">
    <citation type="submission" date="2022-09" db="EMBL/GenBank/DDBJ databases">
        <title>Intensive care unit water sources are persistently colonized with multi-drug resistant bacteria and are the site of extensive horizontal gene transfer of antibiotic resistance genes.</title>
        <authorList>
            <person name="Diorio-Toth L."/>
        </authorList>
    </citation>
    <scope>NUCLEOTIDE SEQUENCE</scope>
    <source>
        <strain evidence="11">GD03704</strain>
        <strain evidence="10">GD04000</strain>
    </source>
</reference>
<dbReference type="EMBL" id="JAOEET010000090">
    <property type="protein sequence ID" value="MDH0569505.1"/>
    <property type="molecule type" value="Genomic_DNA"/>
</dbReference>
<dbReference type="Proteomes" id="UP001161697">
    <property type="component" value="Unassembled WGS sequence"/>
</dbReference>
<organism evidence="11 12">
    <name type="scientific">Ectopseudomonas oleovorans</name>
    <name type="common">Pseudomonas oleovorans</name>
    <dbReference type="NCBI Taxonomy" id="301"/>
    <lineage>
        <taxon>Bacteria</taxon>
        <taxon>Pseudomonadati</taxon>
        <taxon>Pseudomonadota</taxon>
        <taxon>Gammaproteobacteria</taxon>
        <taxon>Pseudomonadales</taxon>
        <taxon>Pseudomonadaceae</taxon>
        <taxon>Ectopseudomonas</taxon>
    </lineage>
</organism>
<evidence type="ECO:0000256" key="7">
    <source>
        <dbReference type="RuleBase" id="RU363069"/>
    </source>
</evidence>
<comment type="caution">
    <text evidence="11">The sequence shown here is derived from an EMBL/GenBank/DDBJ whole genome shotgun (WGS) entry which is preliminary data.</text>
</comment>
<dbReference type="GO" id="GO:0006260">
    <property type="term" value="P:DNA replication"/>
    <property type="evidence" value="ECO:0007669"/>
    <property type="project" value="UniProtKB-KW"/>
</dbReference>
<dbReference type="Proteomes" id="UP001159292">
    <property type="component" value="Unassembled WGS sequence"/>
</dbReference>
<dbReference type="InterPro" id="IPR004593">
    <property type="entry name" value="SbcD"/>
</dbReference>
<comment type="function">
    <text evidence="7">SbcCD cleaves DNA hairpin structures. These structures can inhibit DNA replication and are intermediates in certain DNA recombination reactions. The complex acts as a 3'-&gt;5' double strand exonuclease that can open hairpins. It also has a 5' single-strand endonuclease activity.</text>
</comment>
<accession>A0AA42Q8D8</accession>
<evidence type="ECO:0000256" key="6">
    <source>
        <dbReference type="ARBA" id="ARBA00022839"/>
    </source>
</evidence>
<keyword evidence="7" id="KW-0255">Endonuclease</keyword>
<dbReference type="AlphaFoldDB" id="A0AA42Q8D8"/>
<evidence type="ECO:0000256" key="2">
    <source>
        <dbReference type="ARBA" id="ARBA00011322"/>
    </source>
</evidence>
<feature type="domain" description="Nuclease SbcCD subunit D C-terminal" evidence="9">
    <location>
        <begin position="283"/>
        <end position="383"/>
    </location>
</feature>
<evidence type="ECO:0000313" key="10">
    <source>
        <dbReference type="EMBL" id="MDH0569505.1"/>
    </source>
</evidence>
<gene>
    <name evidence="7 11" type="primary">sbcD</name>
    <name evidence="11" type="ORF">N5J11_02825</name>
    <name evidence="10" type="ORF">N7671_20430</name>
</gene>
<dbReference type="PANTHER" id="PTHR30337:SF0">
    <property type="entry name" value="NUCLEASE SBCCD SUBUNIT D"/>
    <property type="match status" value="1"/>
</dbReference>
<protein>
    <recommendedName>
        <fullName evidence="3 7">Nuclease SbcCD subunit D</fullName>
    </recommendedName>
</protein>
<dbReference type="CDD" id="cd00840">
    <property type="entry name" value="MPP_Mre11_N"/>
    <property type="match status" value="1"/>
</dbReference>
<dbReference type="Gene3D" id="3.30.160.720">
    <property type="match status" value="1"/>
</dbReference>
<dbReference type="GO" id="GO:0006310">
    <property type="term" value="P:DNA recombination"/>
    <property type="evidence" value="ECO:0007669"/>
    <property type="project" value="UniProtKB-KW"/>
</dbReference>
<dbReference type="NCBIfam" id="NF008206">
    <property type="entry name" value="PRK10966.1"/>
    <property type="match status" value="1"/>
</dbReference>
<dbReference type="EMBL" id="JAOCJE010000001">
    <property type="protein sequence ID" value="MDH1338216.1"/>
    <property type="molecule type" value="Genomic_DNA"/>
</dbReference>
<dbReference type="GO" id="GO:0004519">
    <property type="term" value="F:endonuclease activity"/>
    <property type="evidence" value="ECO:0007669"/>
    <property type="project" value="UniProtKB-KW"/>
</dbReference>
<dbReference type="InterPro" id="IPR041796">
    <property type="entry name" value="Mre11_N"/>
</dbReference>
<dbReference type="Pfam" id="PF12320">
    <property type="entry name" value="SbcD_C"/>
    <property type="match status" value="1"/>
</dbReference>
<keyword evidence="7" id="KW-0233">DNA recombination</keyword>
<proteinExistence type="inferred from homology"/>
<dbReference type="RefSeq" id="WP_257598706.1">
    <property type="nucleotide sequence ID" value="NZ_CP104579.1"/>
</dbReference>
<name>A0AA42Q8D8_ECTOL</name>
<dbReference type="InterPro" id="IPR029052">
    <property type="entry name" value="Metallo-depent_PP-like"/>
</dbReference>
<dbReference type="NCBIfam" id="TIGR00619">
    <property type="entry name" value="sbcd"/>
    <property type="match status" value="1"/>
</dbReference>
<dbReference type="PANTHER" id="PTHR30337">
    <property type="entry name" value="COMPONENT OF ATP-DEPENDENT DSDNA EXONUCLEASE"/>
    <property type="match status" value="1"/>
</dbReference>
<keyword evidence="4 7" id="KW-0540">Nuclease</keyword>
<comment type="subunit">
    <text evidence="2 7">Heterodimer of SbcC and SbcD.</text>
</comment>
<evidence type="ECO:0000259" key="8">
    <source>
        <dbReference type="Pfam" id="PF00149"/>
    </source>
</evidence>
<feature type="domain" description="Calcineurin-like phosphoesterase" evidence="8">
    <location>
        <begin position="3"/>
        <end position="234"/>
    </location>
</feature>
<evidence type="ECO:0000313" key="12">
    <source>
        <dbReference type="Proteomes" id="UP001161697"/>
    </source>
</evidence>
<evidence type="ECO:0000256" key="4">
    <source>
        <dbReference type="ARBA" id="ARBA00022722"/>
    </source>
</evidence>
<dbReference type="GO" id="GO:0008408">
    <property type="term" value="F:3'-5' exonuclease activity"/>
    <property type="evidence" value="ECO:0007669"/>
    <property type="project" value="InterPro"/>
</dbReference>
<evidence type="ECO:0000256" key="5">
    <source>
        <dbReference type="ARBA" id="ARBA00022801"/>
    </source>
</evidence>
<comment type="similarity">
    <text evidence="1 7">Belongs to the SbcD family.</text>
</comment>
<evidence type="ECO:0000313" key="11">
    <source>
        <dbReference type="EMBL" id="MDH1338216.1"/>
    </source>
</evidence>
<evidence type="ECO:0000259" key="9">
    <source>
        <dbReference type="Pfam" id="PF12320"/>
    </source>
</evidence>
<dbReference type="InterPro" id="IPR004843">
    <property type="entry name" value="Calcineurin-like_PHP"/>
</dbReference>
<keyword evidence="5 7" id="KW-0378">Hydrolase</keyword>
<dbReference type="InterPro" id="IPR026843">
    <property type="entry name" value="SbcD_C"/>
</dbReference>
<evidence type="ECO:0000256" key="3">
    <source>
        <dbReference type="ARBA" id="ARBA00013365"/>
    </source>
</evidence>
<dbReference type="SUPFAM" id="SSF56300">
    <property type="entry name" value="Metallo-dependent phosphatases"/>
    <property type="match status" value="1"/>
</dbReference>
<keyword evidence="6 7" id="KW-0269">Exonuclease</keyword>
<dbReference type="InterPro" id="IPR050535">
    <property type="entry name" value="DNA_Repair-Maintenance_Comp"/>
</dbReference>
<dbReference type="Gene3D" id="3.60.21.10">
    <property type="match status" value="1"/>
</dbReference>
<sequence>MSLRVLHTSDWHLGQHFMGKTRQAEHQAFCAWLLEQVHAHQVDVLLIAGDVFDTGAPPSYAREQYYRLVVALRDAGCALVVLGGNHDSPAMLGESRSLLAQLGTYVVPGVGVDLAEQVLVLKDRAGQPGAILCAIPFIRPRDVMASQAGQSAQDKQQSLQQAIAEHYRALYELAVIKRNELGLTLPIIATGHLTTVGASASESVREIYVGSLEAFPTSAFPPADYIALGHIHRPQKVGGLEHIRYSGSPIALSFDEARQQKEVLLLTFAGATLQSITPLPVPVFQSMASLRGSLKELAGSITEAAAPGTPERPVWLEVQVSTDDYLSDLQSRINALCEGHPVEVLRIRRERGNAAASLACEARETLDELSVEDVFARRLQQETLDEEDALRLQGLYRQVLEALPKA</sequence>